<dbReference type="GO" id="GO:0005886">
    <property type="term" value="C:plasma membrane"/>
    <property type="evidence" value="ECO:0007669"/>
    <property type="project" value="UniProtKB-SubCell"/>
</dbReference>
<dbReference type="InterPro" id="IPR000515">
    <property type="entry name" value="MetI-like"/>
</dbReference>
<evidence type="ECO:0000256" key="8">
    <source>
        <dbReference type="SAM" id="Phobius"/>
    </source>
</evidence>
<evidence type="ECO:0000256" key="7">
    <source>
        <dbReference type="ARBA" id="ARBA00023136"/>
    </source>
</evidence>
<accession>A0A3B0SB23</accession>
<evidence type="ECO:0000256" key="5">
    <source>
        <dbReference type="ARBA" id="ARBA00022692"/>
    </source>
</evidence>
<dbReference type="PANTHER" id="PTHR42929:SF5">
    <property type="entry name" value="ABC TRANSPORTER PERMEASE PROTEIN"/>
    <property type="match status" value="1"/>
</dbReference>
<keyword evidence="3" id="KW-0813">Transport</keyword>
<dbReference type="AlphaFoldDB" id="A0A3B0SB23"/>
<keyword evidence="5 8" id="KW-0812">Transmembrane</keyword>
<feature type="transmembrane region" description="Helical" evidence="8">
    <location>
        <begin position="388"/>
        <end position="411"/>
    </location>
</feature>
<evidence type="ECO:0000256" key="3">
    <source>
        <dbReference type="ARBA" id="ARBA00022448"/>
    </source>
</evidence>
<evidence type="ECO:0000256" key="4">
    <source>
        <dbReference type="ARBA" id="ARBA00022475"/>
    </source>
</evidence>
<dbReference type="EMBL" id="UOEG01000221">
    <property type="protein sequence ID" value="VAW01123.1"/>
    <property type="molecule type" value="Genomic_DNA"/>
</dbReference>
<feature type="transmembrane region" description="Helical" evidence="8">
    <location>
        <begin position="344"/>
        <end position="363"/>
    </location>
</feature>
<dbReference type="Pfam" id="PF00528">
    <property type="entry name" value="BPD_transp_1"/>
    <property type="match status" value="1"/>
</dbReference>
<feature type="transmembrane region" description="Helical" evidence="8">
    <location>
        <begin position="291"/>
        <end position="310"/>
    </location>
</feature>
<feature type="transmembrane region" description="Helical" evidence="8">
    <location>
        <begin position="236"/>
        <end position="253"/>
    </location>
</feature>
<dbReference type="CDD" id="cd06261">
    <property type="entry name" value="TM_PBP2"/>
    <property type="match status" value="1"/>
</dbReference>
<feature type="transmembrane region" description="Helical" evidence="8">
    <location>
        <begin position="202"/>
        <end position="224"/>
    </location>
</feature>
<proteinExistence type="inferred from homology"/>
<reference evidence="10" key="1">
    <citation type="submission" date="2018-06" db="EMBL/GenBank/DDBJ databases">
        <authorList>
            <person name="Zhirakovskaya E."/>
        </authorList>
    </citation>
    <scope>NUCLEOTIDE SEQUENCE</scope>
</reference>
<evidence type="ECO:0000256" key="6">
    <source>
        <dbReference type="ARBA" id="ARBA00022989"/>
    </source>
</evidence>
<feature type="transmembrane region" description="Helical" evidence="8">
    <location>
        <begin position="33"/>
        <end position="53"/>
    </location>
</feature>
<dbReference type="SUPFAM" id="SSF161098">
    <property type="entry name" value="MetI-like"/>
    <property type="match status" value="1"/>
</dbReference>
<dbReference type="InterPro" id="IPR035906">
    <property type="entry name" value="MetI-like_sf"/>
</dbReference>
<keyword evidence="7 8" id="KW-0472">Membrane</keyword>
<name>A0A3B0SB23_9ZZZZ</name>
<keyword evidence="6 8" id="KW-1133">Transmembrane helix</keyword>
<sequence>MSDTADTGPVLAADGTPLKRSLAKALRVQKMRALMLIAPLLIFVMISFIFPIANMLFRSVENDIVVNTLPTTIPLLAQWDASTGELPDEAVYAAMARDLKAAVAAKEHTKLGTRLNYEKTGMSSLFRKSGRQIKEWDIAADAPFKEKFIGLNKGWGNIEVWETIQTHASKYTGGYFLNAVDMQKTPDGIRAQPENKQIMVKLFVRTLIMSMIIMGSCILLGYPVAWLLANLPPRKSNMLMILVLLPFWTSLLVRTSAWKVMLQQQGVINDVLVWLGLVDDADRLVMINNQFGTIVAMTHILLPFMILPMYSVMQTIQPTYLRAAKSLGATNWTAFWRVYFPQSVPGIGAGSILVFILSIGYYITPEIVGGTKGVFISNRIAYNISSSLNWGLAAALGAILLAVVMLLYWAYDKIVGIDNVKLG</sequence>
<keyword evidence="4" id="KW-1003">Cell membrane</keyword>
<feature type="domain" description="ABC transmembrane type-1" evidence="9">
    <location>
        <begin position="203"/>
        <end position="411"/>
    </location>
</feature>
<comment type="subcellular location">
    <subcellularLocation>
        <location evidence="1">Cell membrane</location>
        <topology evidence="1">Multi-pass membrane protein</topology>
    </subcellularLocation>
</comment>
<protein>
    <submittedName>
        <fullName evidence="10">Polyamine ABC transporter, permease protein</fullName>
    </submittedName>
</protein>
<dbReference type="PROSITE" id="PS50928">
    <property type="entry name" value="ABC_TM1"/>
    <property type="match status" value="1"/>
</dbReference>
<dbReference type="PANTHER" id="PTHR42929">
    <property type="entry name" value="INNER MEMBRANE ABC TRANSPORTER PERMEASE PROTEIN YDCU-RELATED-RELATED"/>
    <property type="match status" value="1"/>
</dbReference>
<evidence type="ECO:0000259" key="9">
    <source>
        <dbReference type="PROSITE" id="PS50928"/>
    </source>
</evidence>
<dbReference type="Gene3D" id="1.10.3720.10">
    <property type="entry name" value="MetI-like"/>
    <property type="match status" value="1"/>
</dbReference>
<evidence type="ECO:0000256" key="2">
    <source>
        <dbReference type="ARBA" id="ARBA00007069"/>
    </source>
</evidence>
<evidence type="ECO:0000313" key="10">
    <source>
        <dbReference type="EMBL" id="VAW01123.1"/>
    </source>
</evidence>
<organism evidence="10">
    <name type="scientific">hydrothermal vent metagenome</name>
    <dbReference type="NCBI Taxonomy" id="652676"/>
    <lineage>
        <taxon>unclassified sequences</taxon>
        <taxon>metagenomes</taxon>
        <taxon>ecological metagenomes</taxon>
    </lineage>
</organism>
<gene>
    <name evidence="10" type="ORF">MNBD_ALPHA07-2019</name>
</gene>
<evidence type="ECO:0000256" key="1">
    <source>
        <dbReference type="ARBA" id="ARBA00004651"/>
    </source>
</evidence>
<dbReference type="GO" id="GO:0055085">
    <property type="term" value="P:transmembrane transport"/>
    <property type="evidence" value="ECO:0007669"/>
    <property type="project" value="InterPro"/>
</dbReference>
<comment type="similarity">
    <text evidence="2">Belongs to the binding-protein-dependent transport system permease family. CysTW subfamily.</text>
</comment>